<evidence type="ECO:0000256" key="2">
    <source>
        <dbReference type="ARBA" id="ARBA00022801"/>
    </source>
</evidence>
<feature type="signal peptide" evidence="3">
    <location>
        <begin position="1"/>
        <end position="25"/>
    </location>
</feature>
<comment type="similarity">
    <text evidence="1">Belongs to the esterase D family.</text>
</comment>
<dbReference type="Proteomes" id="UP000092840">
    <property type="component" value="Unassembled WGS sequence"/>
</dbReference>
<organism evidence="4 7">
    <name type="scientific">Marinomonas gallaica</name>
    <dbReference type="NCBI Taxonomy" id="1806667"/>
    <lineage>
        <taxon>Bacteria</taxon>
        <taxon>Pseudomonadati</taxon>
        <taxon>Pseudomonadota</taxon>
        <taxon>Gammaproteobacteria</taxon>
        <taxon>Oceanospirillales</taxon>
        <taxon>Oceanospirillaceae</taxon>
        <taxon>Marinomonas</taxon>
    </lineage>
</organism>
<protein>
    <submittedName>
        <fullName evidence="4">Ferri-bacillibactin esterase BesA</fullName>
        <ecNumber evidence="4">3.1.-.-</ecNumber>
    </submittedName>
</protein>
<dbReference type="EMBL" id="FLRB01000015">
    <property type="protein sequence ID" value="SBT22164.1"/>
    <property type="molecule type" value="Genomic_DNA"/>
</dbReference>
<dbReference type="PANTHER" id="PTHR40841:SF2">
    <property type="entry name" value="SIDEROPHORE-DEGRADING ESTERASE (EUROFUNG)"/>
    <property type="match status" value="1"/>
</dbReference>
<evidence type="ECO:0000256" key="1">
    <source>
        <dbReference type="ARBA" id="ARBA00005622"/>
    </source>
</evidence>
<dbReference type="InterPro" id="IPR052558">
    <property type="entry name" value="Siderophore_Hydrolase_D"/>
</dbReference>
<dbReference type="AlphaFoldDB" id="A0A1C3JP29"/>
<evidence type="ECO:0000256" key="3">
    <source>
        <dbReference type="SAM" id="SignalP"/>
    </source>
</evidence>
<dbReference type="OrthoDB" id="9784036at2"/>
<evidence type="ECO:0000313" key="6">
    <source>
        <dbReference type="Proteomes" id="UP000092840"/>
    </source>
</evidence>
<proteinExistence type="inferred from homology"/>
<dbReference type="Proteomes" id="UP000092871">
    <property type="component" value="Unassembled WGS sequence"/>
</dbReference>
<dbReference type="Gene3D" id="3.40.50.1820">
    <property type="entry name" value="alpha/beta hydrolase"/>
    <property type="match status" value="1"/>
</dbReference>
<gene>
    <name evidence="4" type="primary">besA</name>
    <name evidence="4" type="ORF">MGA5115_00971</name>
    <name evidence="5" type="ORF">MGA5116_02777</name>
</gene>
<keyword evidence="2 4" id="KW-0378">Hydrolase</keyword>
<dbReference type="EMBL" id="FLRA01000005">
    <property type="protein sequence ID" value="SBT16885.1"/>
    <property type="molecule type" value="Genomic_DNA"/>
</dbReference>
<dbReference type="InterPro" id="IPR029058">
    <property type="entry name" value="AB_hydrolase_fold"/>
</dbReference>
<dbReference type="PANTHER" id="PTHR40841">
    <property type="entry name" value="SIDEROPHORE TRIACETYLFUSARININE C ESTERASE"/>
    <property type="match status" value="1"/>
</dbReference>
<reference evidence="4 7" key="2">
    <citation type="submission" date="2016-06" db="EMBL/GenBank/DDBJ databases">
        <authorList>
            <person name="Kjaerup R.B."/>
            <person name="Dalgaard T.S."/>
            <person name="Juul-Madsen H.R."/>
        </authorList>
    </citation>
    <scope>NUCLEOTIDE SEQUENCE [LARGE SCALE GENOMIC DNA]</scope>
    <source>
        <strain evidence="4 7">CECT 5115</strain>
    </source>
</reference>
<accession>A0A1C3JP29</accession>
<evidence type="ECO:0000313" key="5">
    <source>
        <dbReference type="EMBL" id="SBT22164.1"/>
    </source>
</evidence>
<dbReference type="SUPFAM" id="SSF53474">
    <property type="entry name" value="alpha/beta-Hydrolases"/>
    <property type="match status" value="1"/>
</dbReference>
<feature type="chain" id="PRO_5008676909" evidence="3">
    <location>
        <begin position="26"/>
        <end position="302"/>
    </location>
</feature>
<reference evidence="5 6" key="1">
    <citation type="submission" date="2016-06" db="EMBL/GenBank/DDBJ databases">
        <authorList>
            <person name="Rodrigo-Torres L."/>
            <person name="Arahal D.R."/>
        </authorList>
    </citation>
    <scope>NUCLEOTIDE SEQUENCE [LARGE SCALE GENOMIC DNA]</scope>
    <source>
        <strain evidence="5 6">CECT 5116</strain>
    </source>
</reference>
<dbReference type="GO" id="GO:0016788">
    <property type="term" value="F:hydrolase activity, acting on ester bonds"/>
    <property type="evidence" value="ECO:0007669"/>
    <property type="project" value="TreeGrafter"/>
</dbReference>
<name>A0A1C3JP29_9GAMM</name>
<evidence type="ECO:0000313" key="7">
    <source>
        <dbReference type="Proteomes" id="UP000092871"/>
    </source>
</evidence>
<dbReference type="Pfam" id="PF00756">
    <property type="entry name" value="Esterase"/>
    <property type="match status" value="1"/>
</dbReference>
<keyword evidence="6" id="KW-1185">Reference proteome</keyword>
<keyword evidence="3" id="KW-0732">Signal</keyword>
<sequence length="302" mass="34156">MFYQSVRRLCSMAICTMSCVTQVYAEPVSEPQPVTMTLPDSYYVDWQVAKQDAPYRVFISVPEGEAPADGFPVVYLMDGNAFFSSAVITSKKLMHPRFENKQPAIIVGLGYPIEGTHDTERRWLDLTPPTLAPPVMPKKHMQRFKDMTFGGGKQTLSLLVDDIRPWLSKQYPINEDQQILFGHSLGGLFTLYALNTRPEAFNGYSAISPSLWWNNGYLKPLLAKQESTSRADKQIFIVMGEQEADYMLEDAQWAQDRFTEQGLDSEYRILPYMNHGTVAPPALTMALEKLLPEKPEITAPES</sequence>
<dbReference type="EC" id="3.1.-.-" evidence="4"/>
<dbReference type="InterPro" id="IPR000801">
    <property type="entry name" value="Esterase-like"/>
</dbReference>
<evidence type="ECO:0000313" key="4">
    <source>
        <dbReference type="EMBL" id="SBT16885.1"/>
    </source>
</evidence>
<dbReference type="RefSeq" id="WP_083203016.1">
    <property type="nucleotide sequence ID" value="NZ_FLRA01000005.1"/>
</dbReference>